<keyword evidence="3" id="KW-1185">Reference proteome</keyword>
<sequence length="70" mass="7305">MSSFDSSSKKSESEPLISKDSKQPSSTSTTAPSKDGAKPDKSVSTSDSDFAKKAAENNWGAPTPTQPRLG</sequence>
<dbReference type="Proteomes" id="UP001383192">
    <property type="component" value="Unassembled WGS sequence"/>
</dbReference>
<evidence type="ECO:0000256" key="1">
    <source>
        <dbReference type="SAM" id="MobiDB-lite"/>
    </source>
</evidence>
<feature type="compositionally biased region" description="Polar residues" evidence="1">
    <location>
        <begin position="23"/>
        <end position="32"/>
    </location>
</feature>
<feature type="region of interest" description="Disordered" evidence="1">
    <location>
        <begin position="1"/>
        <end position="70"/>
    </location>
</feature>
<evidence type="ECO:0000313" key="2">
    <source>
        <dbReference type="EMBL" id="KAK7025557.1"/>
    </source>
</evidence>
<protein>
    <submittedName>
        <fullName evidence="2">Uncharacterized protein</fullName>
    </submittedName>
</protein>
<evidence type="ECO:0000313" key="3">
    <source>
        <dbReference type="Proteomes" id="UP001383192"/>
    </source>
</evidence>
<name>A0AAW0BGY8_9AGAR</name>
<feature type="compositionally biased region" description="Basic and acidic residues" evidence="1">
    <location>
        <begin position="7"/>
        <end position="22"/>
    </location>
</feature>
<accession>A0AAW0BGY8</accession>
<proteinExistence type="predicted"/>
<organism evidence="2 3">
    <name type="scientific">Paramarasmius palmivorus</name>
    <dbReference type="NCBI Taxonomy" id="297713"/>
    <lineage>
        <taxon>Eukaryota</taxon>
        <taxon>Fungi</taxon>
        <taxon>Dikarya</taxon>
        <taxon>Basidiomycota</taxon>
        <taxon>Agaricomycotina</taxon>
        <taxon>Agaricomycetes</taxon>
        <taxon>Agaricomycetidae</taxon>
        <taxon>Agaricales</taxon>
        <taxon>Marasmiineae</taxon>
        <taxon>Marasmiaceae</taxon>
        <taxon>Paramarasmius</taxon>
    </lineage>
</organism>
<dbReference type="EMBL" id="JAYKXP010000112">
    <property type="protein sequence ID" value="KAK7025557.1"/>
    <property type="molecule type" value="Genomic_DNA"/>
</dbReference>
<comment type="caution">
    <text evidence="2">The sequence shown here is derived from an EMBL/GenBank/DDBJ whole genome shotgun (WGS) entry which is preliminary data.</text>
</comment>
<reference evidence="2 3" key="1">
    <citation type="submission" date="2024-01" db="EMBL/GenBank/DDBJ databases">
        <title>A draft genome for a cacao thread blight-causing isolate of Paramarasmius palmivorus.</title>
        <authorList>
            <person name="Baruah I.K."/>
            <person name="Bukari Y."/>
            <person name="Amoako-Attah I."/>
            <person name="Meinhardt L.W."/>
            <person name="Bailey B.A."/>
            <person name="Cohen S.P."/>
        </authorList>
    </citation>
    <scope>NUCLEOTIDE SEQUENCE [LARGE SCALE GENOMIC DNA]</scope>
    <source>
        <strain evidence="2 3">GH-12</strain>
    </source>
</reference>
<dbReference type="AlphaFoldDB" id="A0AAW0BGY8"/>
<gene>
    <name evidence="2" type="ORF">VNI00_015910</name>
</gene>